<dbReference type="EMBL" id="HBIV01046100">
    <property type="protein sequence ID" value="CAE0680479.1"/>
    <property type="molecule type" value="Transcribed_RNA"/>
</dbReference>
<evidence type="ECO:0000256" key="1">
    <source>
        <dbReference type="SAM" id="MobiDB-lite"/>
    </source>
</evidence>
<feature type="compositionally biased region" description="Basic residues" evidence="1">
    <location>
        <begin position="22"/>
        <end position="38"/>
    </location>
</feature>
<feature type="compositionally biased region" description="Basic and acidic residues" evidence="1">
    <location>
        <begin position="10"/>
        <end position="21"/>
    </location>
</feature>
<feature type="region of interest" description="Disordered" evidence="1">
    <location>
        <begin position="145"/>
        <end position="181"/>
    </location>
</feature>
<name>A0A6V3TCL4_9EUKA</name>
<feature type="region of interest" description="Disordered" evidence="1">
    <location>
        <begin position="1"/>
        <end position="38"/>
    </location>
</feature>
<sequence length="181" mass="20950">MATLMMSRRAGYELERKNSRWKERRKRNSPSPSRRRAMPRLRILLTSPKGTESCIVNTIPSPMKPQEYSPVRSLMDESMFHETMEPNLGMEECPGNFNKEMKGEDDDQRARRALGATSSVVVRKRRRSDLRELLGKLDLTLPEIPHEKLSSPYPTPFKQRSTKRRRFPKIPAITTKPLLGS</sequence>
<gene>
    <name evidence="2" type="ORF">LGLO00237_LOCUS32265</name>
</gene>
<proteinExistence type="predicted"/>
<dbReference type="AlphaFoldDB" id="A0A6V3TCL4"/>
<evidence type="ECO:0000313" key="2">
    <source>
        <dbReference type="EMBL" id="CAE0680479.1"/>
    </source>
</evidence>
<reference evidence="2" key="1">
    <citation type="submission" date="2021-01" db="EMBL/GenBank/DDBJ databases">
        <authorList>
            <person name="Corre E."/>
            <person name="Pelletier E."/>
            <person name="Niang G."/>
            <person name="Scheremetjew M."/>
            <person name="Finn R."/>
            <person name="Kale V."/>
            <person name="Holt S."/>
            <person name="Cochrane G."/>
            <person name="Meng A."/>
            <person name="Brown T."/>
            <person name="Cohen L."/>
        </authorList>
    </citation>
    <scope>NUCLEOTIDE SEQUENCE</scope>
    <source>
        <strain evidence="2">CCCM811</strain>
    </source>
</reference>
<organism evidence="2">
    <name type="scientific">Lotharella globosa</name>
    <dbReference type="NCBI Taxonomy" id="91324"/>
    <lineage>
        <taxon>Eukaryota</taxon>
        <taxon>Sar</taxon>
        <taxon>Rhizaria</taxon>
        <taxon>Cercozoa</taxon>
        <taxon>Chlorarachniophyceae</taxon>
        <taxon>Lotharella</taxon>
    </lineage>
</organism>
<accession>A0A6V3TCL4</accession>
<protein>
    <submittedName>
        <fullName evidence="2">Uncharacterized protein</fullName>
    </submittedName>
</protein>